<dbReference type="SUPFAM" id="SSF55144">
    <property type="entry name" value="LigT-like"/>
    <property type="match status" value="1"/>
</dbReference>
<dbReference type="PANTHER" id="PTHR35561:SF1">
    <property type="entry name" value="RNA 2',3'-CYCLIC PHOSPHODIESTERASE"/>
    <property type="match status" value="1"/>
</dbReference>
<dbReference type="RefSeq" id="WP_326837241.1">
    <property type="nucleotide sequence ID" value="NZ_CP142149.1"/>
</dbReference>
<comment type="catalytic activity">
    <reaction evidence="2">
        <text>a 3'-end 2',3'-cyclophospho-ribonucleotide-RNA + H2O = a 3'-end 2'-phospho-ribonucleotide-RNA + H(+)</text>
        <dbReference type="Rhea" id="RHEA:11828"/>
        <dbReference type="Rhea" id="RHEA-COMP:10464"/>
        <dbReference type="Rhea" id="RHEA-COMP:17353"/>
        <dbReference type="ChEBI" id="CHEBI:15377"/>
        <dbReference type="ChEBI" id="CHEBI:15378"/>
        <dbReference type="ChEBI" id="CHEBI:83064"/>
        <dbReference type="ChEBI" id="CHEBI:173113"/>
        <dbReference type="EC" id="3.1.4.58"/>
    </reaction>
</comment>
<feature type="short sequence motif" description="HXTX 2" evidence="2">
    <location>
        <begin position="107"/>
        <end position="110"/>
    </location>
</feature>
<comment type="similarity">
    <text evidence="2">Belongs to the 2H phosphoesterase superfamily. ThpR family.</text>
</comment>
<dbReference type="InterPro" id="IPR009097">
    <property type="entry name" value="Cyclic_Pdiesterase"/>
</dbReference>
<feature type="short sequence motif" description="HXTX 1" evidence="2">
    <location>
        <begin position="37"/>
        <end position="40"/>
    </location>
</feature>
<keyword evidence="1 2" id="KW-0378">Hydrolase</keyword>
<sequence length="174" mass="18912">MRLFTALCPPPDVVAAVAAALGEPGPGPRWSPPEDWHITLAYYGEADEDERAAELAPALAGRNSVDVRLTGPGTFPGVLWLGVTGEGLPRLAEAAGADREDRPYRPHLTLARFPRDRPRTVRPWTQLLTGFASRTWTAHEVVLMGGADTPGPRYRRLRAFPLRTPSSGGVRDRG</sequence>
<dbReference type="EC" id="3.1.4.58" evidence="2"/>
<dbReference type="Pfam" id="PF13563">
    <property type="entry name" value="2_5_RNA_ligase2"/>
    <property type="match status" value="1"/>
</dbReference>
<protein>
    <recommendedName>
        <fullName evidence="2">RNA 2',3'-cyclic phosphodiesterase</fullName>
        <shortName evidence="2">RNA 2',3'-CPDase</shortName>
        <ecNumber evidence="2">3.1.4.58</ecNumber>
    </recommendedName>
</protein>
<dbReference type="Gene3D" id="3.90.1140.10">
    <property type="entry name" value="Cyclic phosphodiesterase"/>
    <property type="match status" value="1"/>
</dbReference>
<gene>
    <name evidence="3" type="primary">thpR</name>
    <name evidence="3" type="ORF">VSH64_20475</name>
</gene>
<name>A0ABZ1IKZ6_9PSEU</name>
<accession>A0ABZ1IKZ6</accession>
<reference evidence="3 4" key="1">
    <citation type="journal article" date="2015" name="Int. J. Syst. Evol. Microbiol.">
        <title>Amycolatopsis rhabdoformis sp. nov., an actinomycete isolated from a tropical forest soil.</title>
        <authorList>
            <person name="Souza W.R."/>
            <person name="Silva R.E."/>
            <person name="Goodfellow M."/>
            <person name="Busarakam K."/>
            <person name="Figueiro F.S."/>
            <person name="Ferreira D."/>
            <person name="Rodrigues-Filho E."/>
            <person name="Moraes L.A.B."/>
            <person name="Zucchi T.D."/>
        </authorList>
    </citation>
    <scope>NUCLEOTIDE SEQUENCE [LARGE SCALE GENOMIC DNA]</scope>
    <source>
        <strain evidence="3 4">NCIMB 14900</strain>
    </source>
</reference>
<dbReference type="HAMAP" id="MF_01940">
    <property type="entry name" value="RNA_CPDase"/>
    <property type="match status" value="1"/>
</dbReference>
<dbReference type="EMBL" id="CP142149">
    <property type="protein sequence ID" value="WSE34433.1"/>
    <property type="molecule type" value="Genomic_DNA"/>
</dbReference>
<dbReference type="Proteomes" id="UP001330812">
    <property type="component" value="Chromosome"/>
</dbReference>
<dbReference type="NCBIfam" id="TIGR02258">
    <property type="entry name" value="2_5_ligase"/>
    <property type="match status" value="1"/>
</dbReference>
<organism evidence="3 4">
    <name type="scientific">Amycolatopsis rhabdoformis</name>
    <dbReference type="NCBI Taxonomy" id="1448059"/>
    <lineage>
        <taxon>Bacteria</taxon>
        <taxon>Bacillati</taxon>
        <taxon>Actinomycetota</taxon>
        <taxon>Actinomycetes</taxon>
        <taxon>Pseudonocardiales</taxon>
        <taxon>Pseudonocardiaceae</taxon>
        <taxon>Amycolatopsis</taxon>
    </lineage>
</organism>
<evidence type="ECO:0000256" key="2">
    <source>
        <dbReference type="HAMAP-Rule" id="MF_01940"/>
    </source>
</evidence>
<dbReference type="InterPro" id="IPR004175">
    <property type="entry name" value="RNA_CPDase"/>
</dbReference>
<evidence type="ECO:0000256" key="1">
    <source>
        <dbReference type="ARBA" id="ARBA00022801"/>
    </source>
</evidence>
<proteinExistence type="inferred from homology"/>
<comment type="function">
    <text evidence="2">Hydrolyzes RNA 2',3'-cyclic phosphodiester to an RNA 2'-phosphomonoester.</text>
</comment>
<dbReference type="PANTHER" id="PTHR35561">
    <property type="entry name" value="RNA 2',3'-CYCLIC PHOSPHODIESTERASE"/>
    <property type="match status" value="1"/>
</dbReference>
<keyword evidence="4" id="KW-1185">Reference proteome</keyword>
<evidence type="ECO:0000313" key="3">
    <source>
        <dbReference type="EMBL" id="WSE34433.1"/>
    </source>
</evidence>
<feature type="active site" description="Proton acceptor" evidence="2">
    <location>
        <position position="107"/>
    </location>
</feature>
<feature type="active site" description="Proton donor" evidence="2">
    <location>
        <position position="37"/>
    </location>
</feature>
<evidence type="ECO:0000313" key="4">
    <source>
        <dbReference type="Proteomes" id="UP001330812"/>
    </source>
</evidence>